<keyword evidence="1" id="KW-0238">DNA-binding</keyword>
<proteinExistence type="predicted"/>
<dbReference type="GO" id="GO:0005829">
    <property type="term" value="C:cytosol"/>
    <property type="evidence" value="ECO:0007669"/>
    <property type="project" value="TreeGrafter"/>
</dbReference>
<reference evidence="2 3" key="1">
    <citation type="journal article" date="2011" name="Stand. Genomic Sci.">
        <title>Complete genome sequence of 'Thioalkalivibrio sulfidophilus' HL-EbGr7.</title>
        <authorList>
            <person name="Muyzer G."/>
            <person name="Sorokin D.Y."/>
            <person name="Mavromatis K."/>
            <person name="Lapidus A."/>
            <person name="Clum A."/>
            <person name="Ivanova N."/>
            <person name="Pati A."/>
            <person name="d'Haeseleer P."/>
            <person name="Woyke T."/>
            <person name="Kyrpides N.C."/>
        </authorList>
    </citation>
    <scope>NUCLEOTIDE SEQUENCE [LARGE SCALE GENOMIC DNA]</scope>
    <source>
        <strain evidence="2 3">HL-EbGR7</strain>
    </source>
</reference>
<dbReference type="Pfam" id="PF02082">
    <property type="entry name" value="Rrf2"/>
    <property type="match status" value="1"/>
</dbReference>
<dbReference type="GO" id="GO:0003700">
    <property type="term" value="F:DNA-binding transcription factor activity"/>
    <property type="evidence" value="ECO:0007669"/>
    <property type="project" value="TreeGrafter"/>
</dbReference>
<sequence>MQLTRHTDYALRVLIYLAVNPDRLSRITDIAEAYDISRHHLVKVVHELAGHGHILTYRGKHGGMRLARPPAEIRIGDVVRDMEENLEIINCSAPMCIILPDCRLKGVLNDARDAFMATLDRVTLAELVVKKEKALAMRLIREA</sequence>
<protein>
    <submittedName>
        <fullName evidence="2">Rrf2 family protein</fullName>
    </submittedName>
</protein>
<evidence type="ECO:0000256" key="1">
    <source>
        <dbReference type="ARBA" id="ARBA00023125"/>
    </source>
</evidence>
<dbReference type="InterPro" id="IPR000944">
    <property type="entry name" value="Tscrpt_reg_Rrf2"/>
</dbReference>
<dbReference type="Proteomes" id="UP000002383">
    <property type="component" value="Chromosome"/>
</dbReference>
<dbReference type="Gene3D" id="1.10.10.10">
    <property type="entry name" value="Winged helix-like DNA-binding domain superfamily/Winged helix DNA-binding domain"/>
    <property type="match status" value="1"/>
</dbReference>
<dbReference type="KEGG" id="tgr:Tgr7_1447"/>
<dbReference type="InterPro" id="IPR036388">
    <property type="entry name" value="WH-like_DNA-bd_sf"/>
</dbReference>
<dbReference type="NCBIfam" id="TIGR00738">
    <property type="entry name" value="rrf2_super"/>
    <property type="match status" value="1"/>
</dbReference>
<dbReference type="PROSITE" id="PS51197">
    <property type="entry name" value="HTH_RRF2_2"/>
    <property type="match status" value="1"/>
</dbReference>
<dbReference type="SUPFAM" id="SSF46785">
    <property type="entry name" value="Winged helix' DNA-binding domain"/>
    <property type="match status" value="1"/>
</dbReference>
<name>B8GRH8_THISH</name>
<dbReference type="RefSeq" id="WP_012638015.1">
    <property type="nucleotide sequence ID" value="NC_011901.1"/>
</dbReference>
<evidence type="ECO:0000313" key="3">
    <source>
        <dbReference type="Proteomes" id="UP000002383"/>
    </source>
</evidence>
<gene>
    <name evidence="2" type="ordered locus">Tgr7_1447</name>
</gene>
<dbReference type="OrthoDB" id="9795923at2"/>
<evidence type="ECO:0000313" key="2">
    <source>
        <dbReference type="EMBL" id="ACL72532.1"/>
    </source>
</evidence>
<dbReference type="InterPro" id="IPR036390">
    <property type="entry name" value="WH_DNA-bd_sf"/>
</dbReference>
<accession>B8GRH8</accession>
<dbReference type="PANTHER" id="PTHR33221:SF4">
    <property type="entry name" value="HTH-TYPE TRANSCRIPTIONAL REPRESSOR NSRR"/>
    <property type="match status" value="1"/>
</dbReference>
<dbReference type="AlphaFoldDB" id="B8GRH8"/>
<dbReference type="GO" id="GO:0003677">
    <property type="term" value="F:DNA binding"/>
    <property type="evidence" value="ECO:0007669"/>
    <property type="project" value="UniProtKB-KW"/>
</dbReference>
<organism evidence="2 3">
    <name type="scientific">Thioalkalivibrio sulfidiphilus (strain HL-EbGR7)</name>
    <dbReference type="NCBI Taxonomy" id="396588"/>
    <lineage>
        <taxon>Bacteria</taxon>
        <taxon>Pseudomonadati</taxon>
        <taxon>Pseudomonadota</taxon>
        <taxon>Gammaproteobacteria</taxon>
        <taxon>Chromatiales</taxon>
        <taxon>Ectothiorhodospiraceae</taxon>
        <taxon>Thioalkalivibrio</taxon>
    </lineage>
</organism>
<dbReference type="EMBL" id="CP001339">
    <property type="protein sequence ID" value="ACL72532.1"/>
    <property type="molecule type" value="Genomic_DNA"/>
</dbReference>
<dbReference type="HOGENOM" id="CLU_107144_2_1_6"/>
<keyword evidence="3" id="KW-1185">Reference proteome</keyword>
<dbReference type="eggNOG" id="COG1959">
    <property type="taxonomic scope" value="Bacteria"/>
</dbReference>
<dbReference type="PANTHER" id="PTHR33221">
    <property type="entry name" value="WINGED HELIX-TURN-HELIX TRANSCRIPTIONAL REGULATOR, RRF2 FAMILY"/>
    <property type="match status" value="1"/>
</dbReference>
<dbReference type="STRING" id="396588.Tgr7_1447"/>